<dbReference type="EMBL" id="LNYL01000007">
    <property type="protein sequence ID" value="KTD31302.1"/>
    <property type="molecule type" value="Genomic_DNA"/>
</dbReference>
<feature type="domain" description="Thiolase C-terminal" evidence="7">
    <location>
        <begin position="283"/>
        <end position="422"/>
    </location>
</feature>
<dbReference type="GO" id="GO:0003988">
    <property type="term" value="F:acetyl-CoA C-acyltransferase activity"/>
    <property type="evidence" value="ECO:0007669"/>
    <property type="project" value="UniProtKB-EC"/>
</dbReference>
<evidence type="ECO:0000259" key="6">
    <source>
        <dbReference type="Pfam" id="PF00108"/>
    </source>
</evidence>
<dbReference type="InterPro" id="IPR020613">
    <property type="entry name" value="Thiolase_CS"/>
</dbReference>
<keyword evidence="3 5" id="KW-0012">Acyltransferase</keyword>
<dbReference type="NCBIfam" id="NF006740">
    <property type="entry name" value="PRK09268.1"/>
    <property type="match status" value="1"/>
</dbReference>
<feature type="active site" description="Acyl-thioester intermediate" evidence="4">
    <location>
        <position position="90"/>
    </location>
</feature>
<feature type="active site" description="Proton acceptor" evidence="4">
    <location>
        <position position="380"/>
    </location>
</feature>
<dbReference type="Pfam" id="PF02803">
    <property type="entry name" value="Thiolase_C"/>
    <property type="match status" value="1"/>
</dbReference>
<dbReference type="PANTHER" id="PTHR42689:SF1">
    <property type="entry name" value="ACETYL-COA ACYLTRANSFERASE FADA2 (3-KETOACYL-COA THIOLASE) (BETA-KETOTHIOLASE)-RELATED"/>
    <property type="match status" value="1"/>
</dbReference>
<evidence type="ECO:0000256" key="4">
    <source>
        <dbReference type="PIRSR" id="PIRSR000429-1"/>
    </source>
</evidence>
<dbReference type="InterPro" id="IPR016039">
    <property type="entry name" value="Thiolase-like"/>
</dbReference>
<dbReference type="InterPro" id="IPR002155">
    <property type="entry name" value="Thiolase"/>
</dbReference>
<proteinExistence type="inferred from homology"/>
<dbReference type="InterPro" id="IPR020616">
    <property type="entry name" value="Thiolase_N"/>
</dbReference>
<evidence type="ECO:0000313" key="8">
    <source>
        <dbReference type="EMBL" id="KTD31302.1"/>
    </source>
</evidence>
<dbReference type="InterPro" id="IPR050521">
    <property type="entry name" value="3-ketoacyl-CoA_Thiolase"/>
</dbReference>
<evidence type="ECO:0000256" key="3">
    <source>
        <dbReference type="ARBA" id="ARBA00023315"/>
    </source>
</evidence>
<dbReference type="CDD" id="cd00751">
    <property type="entry name" value="thiolase"/>
    <property type="match status" value="1"/>
</dbReference>
<dbReference type="NCBIfam" id="TIGR01930">
    <property type="entry name" value="AcCoA-C-Actrans"/>
    <property type="match status" value="1"/>
</dbReference>
<dbReference type="OrthoDB" id="1402717at2"/>
<organism evidence="8 9">
    <name type="scientific">Legionella maceachernii</name>
    <dbReference type="NCBI Taxonomy" id="466"/>
    <lineage>
        <taxon>Bacteria</taxon>
        <taxon>Pseudomonadati</taxon>
        <taxon>Pseudomonadota</taxon>
        <taxon>Gammaproteobacteria</taxon>
        <taxon>Legionellales</taxon>
        <taxon>Legionellaceae</taxon>
        <taxon>Legionella</taxon>
    </lineage>
</organism>
<sequence>MKTRSVYIAGGIRTPFVKSMSTYKDISTQDLMITSLQQLVKTMHLEGRRVGDVGLGAVMNSSFNWNLARECVLGSDLDPHTPGYTLQRACGTSLETTLQIALKIANYQIEDGIAGGVDSNSDLPVMFRRAFTQKLLALHHANHFLTKLKRFLSFRPSDFKPEFPAVVEPRTGLSMGQHTEKMVKEWGITRQAQDELAFLSHQNGVKAYEEGFYDDLVCEFSGLRRDSILRKDTTLEKLAKLKPAFDLSGSGSLTAGNSTPLTDGSSAVYLLCEETAKKYNSPLLARFVDAQVAAVDYVHGEGLLMAPTIAVNELLKRNKLSLQDFDFYEIHEAFAGQVLCTLKAWESEEYCKRVLQRTTALGAIDRTKMNIKGGSLALGHPFAATGSRIVASLAKMLSLQGNGRGLISICTAGGMGIAAILEAA</sequence>
<dbReference type="PANTHER" id="PTHR42689">
    <property type="entry name" value="ACETYL-COA ACYLTRANSFERASE FADA2 (3-KETOACYL-COA THIOLASE) (BETA-KETOTHIOLASE)-RELATED"/>
    <property type="match status" value="1"/>
</dbReference>
<feature type="domain" description="Thiolase N-terminal" evidence="6">
    <location>
        <begin position="6"/>
        <end position="272"/>
    </location>
</feature>
<dbReference type="PROSITE" id="PS00737">
    <property type="entry name" value="THIOLASE_2"/>
    <property type="match status" value="1"/>
</dbReference>
<dbReference type="RefSeq" id="WP_078767390.1">
    <property type="nucleotide sequence ID" value="NZ_CAAAIB010000006.1"/>
</dbReference>
<dbReference type="Gene3D" id="3.40.47.10">
    <property type="match status" value="1"/>
</dbReference>
<dbReference type="GO" id="GO:0005829">
    <property type="term" value="C:cytosol"/>
    <property type="evidence" value="ECO:0007669"/>
    <property type="project" value="TreeGrafter"/>
</dbReference>
<feature type="active site" description="Proton acceptor" evidence="4">
    <location>
        <position position="410"/>
    </location>
</feature>
<evidence type="ECO:0000313" key="9">
    <source>
        <dbReference type="Proteomes" id="UP000054908"/>
    </source>
</evidence>
<dbReference type="AlphaFoldDB" id="A0A0W0WGY1"/>
<keyword evidence="2 5" id="KW-0808">Transferase</keyword>
<reference evidence="8 9" key="1">
    <citation type="submission" date="2015-11" db="EMBL/GenBank/DDBJ databases">
        <title>Genomic analysis of 38 Legionella species identifies large and diverse effector repertoires.</title>
        <authorList>
            <person name="Burstein D."/>
            <person name="Amaro F."/>
            <person name="Zusman T."/>
            <person name="Lifshitz Z."/>
            <person name="Cohen O."/>
            <person name="Gilbert J.A."/>
            <person name="Pupko T."/>
            <person name="Shuman H.A."/>
            <person name="Segal G."/>
        </authorList>
    </citation>
    <scope>NUCLEOTIDE SEQUENCE [LARGE SCALE GENOMIC DNA]</scope>
    <source>
        <strain evidence="8 9">PX-1-G2-E2</strain>
    </source>
</reference>
<comment type="similarity">
    <text evidence="1 5">Belongs to the thiolase-like superfamily. Thiolase family.</text>
</comment>
<accession>A0A0W0WGY1</accession>
<name>A0A0W0WGY1_9GAMM</name>
<dbReference type="SUPFAM" id="SSF53901">
    <property type="entry name" value="Thiolase-like"/>
    <property type="match status" value="2"/>
</dbReference>
<dbReference type="InterPro" id="IPR020617">
    <property type="entry name" value="Thiolase_C"/>
</dbReference>
<dbReference type="PATRIC" id="fig|466.6.peg.381"/>
<evidence type="ECO:0000256" key="2">
    <source>
        <dbReference type="ARBA" id="ARBA00022679"/>
    </source>
</evidence>
<keyword evidence="9" id="KW-1185">Reference proteome</keyword>
<protein>
    <submittedName>
        <fullName evidence="8">Beta-ketoacyl-CoA thiolase</fullName>
        <ecNumber evidence="8">2.3.1.16</ecNumber>
    </submittedName>
</protein>
<dbReference type="EC" id="2.3.1.16" evidence="8"/>
<dbReference type="InterPro" id="IPR020610">
    <property type="entry name" value="Thiolase_AS"/>
</dbReference>
<comment type="caution">
    <text evidence="8">The sequence shown here is derived from an EMBL/GenBank/DDBJ whole genome shotgun (WGS) entry which is preliminary data.</text>
</comment>
<evidence type="ECO:0000256" key="5">
    <source>
        <dbReference type="RuleBase" id="RU003557"/>
    </source>
</evidence>
<evidence type="ECO:0000259" key="7">
    <source>
        <dbReference type="Pfam" id="PF02803"/>
    </source>
</evidence>
<dbReference type="PROSITE" id="PS00099">
    <property type="entry name" value="THIOLASE_3"/>
    <property type="match status" value="1"/>
</dbReference>
<dbReference type="PIRSF" id="PIRSF000429">
    <property type="entry name" value="Ac-CoA_Ac_transf"/>
    <property type="match status" value="1"/>
</dbReference>
<evidence type="ECO:0000256" key="1">
    <source>
        <dbReference type="ARBA" id="ARBA00010982"/>
    </source>
</evidence>
<gene>
    <name evidence="8" type="primary">yfcY</name>
    <name evidence="8" type="ORF">Lmac_0356</name>
</gene>
<dbReference type="STRING" id="466.Lmac_0356"/>
<dbReference type="Proteomes" id="UP000054908">
    <property type="component" value="Unassembled WGS sequence"/>
</dbReference>
<dbReference type="Pfam" id="PF00108">
    <property type="entry name" value="Thiolase_N"/>
    <property type="match status" value="1"/>
</dbReference>